<keyword evidence="1" id="KW-0234">DNA repair</keyword>
<keyword evidence="1" id="KW-0067">ATP-binding</keyword>
<dbReference type="InterPro" id="IPR027417">
    <property type="entry name" value="P-loop_NTPase"/>
</dbReference>
<evidence type="ECO:0000313" key="3">
    <source>
        <dbReference type="EMBL" id="CCO35999.1"/>
    </source>
</evidence>
<dbReference type="GO" id="GO:0005524">
    <property type="term" value="F:ATP binding"/>
    <property type="evidence" value="ECO:0007669"/>
    <property type="project" value="UniProtKB-KW"/>
</dbReference>
<keyword evidence="1" id="KW-0378">Hydrolase</keyword>
<comment type="cofactor">
    <cofactor evidence="1">
        <name>Mg(2+)</name>
        <dbReference type="ChEBI" id="CHEBI:18420"/>
    </cofactor>
</comment>
<dbReference type="GO" id="GO:0000723">
    <property type="term" value="P:telomere maintenance"/>
    <property type="evidence" value="ECO:0007669"/>
    <property type="project" value="InterPro"/>
</dbReference>
<accession>M5C9I1</accession>
<dbReference type="AlphaFoldDB" id="M5C9I1"/>
<evidence type="ECO:0000313" key="4">
    <source>
        <dbReference type="Proteomes" id="UP000012065"/>
    </source>
</evidence>
<dbReference type="SUPFAM" id="SSF52540">
    <property type="entry name" value="P-loop containing nucleoside triphosphate hydrolases"/>
    <property type="match status" value="1"/>
</dbReference>
<dbReference type="PANTHER" id="PTHR10492:SF57">
    <property type="entry name" value="ATP-DEPENDENT DNA HELICASE"/>
    <property type="match status" value="1"/>
</dbReference>
<organism evidence="3 4">
    <name type="scientific">Thanatephorus cucumeris (strain AG1-IB / isolate 7/3/14)</name>
    <name type="common">Lettuce bottom rot fungus</name>
    <name type="synonym">Rhizoctonia solani</name>
    <dbReference type="NCBI Taxonomy" id="1108050"/>
    <lineage>
        <taxon>Eukaryota</taxon>
        <taxon>Fungi</taxon>
        <taxon>Dikarya</taxon>
        <taxon>Basidiomycota</taxon>
        <taxon>Agaricomycotina</taxon>
        <taxon>Agaricomycetes</taxon>
        <taxon>Cantharellales</taxon>
        <taxon>Ceratobasidiaceae</taxon>
        <taxon>Rhizoctonia</taxon>
        <taxon>Rhizoctonia solani AG-1</taxon>
    </lineage>
</organism>
<dbReference type="EC" id="5.6.2.3" evidence="1"/>
<reference evidence="3 4" key="1">
    <citation type="journal article" date="2013" name="J. Biotechnol.">
        <title>Establishment and interpretation of the genome sequence of the phytopathogenic fungus Rhizoctonia solani AG1-IB isolate 7/3/14.</title>
        <authorList>
            <person name="Wibberg D.W."/>
            <person name="Jelonek L.J."/>
            <person name="Rupp O.R."/>
            <person name="Hennig M.H."/>
            <person name="Eikmeyer F.E."/>
            <person name="Goesmann A.G."/>
            <person name="Hartmann A.H."/>
            <person name="Borriss R.B."/>
            <person name="Grosch R.G."/>
            <person name="Puehler A.P."/>
            <person name="Schlueter A.S."/>
        </authorList>
    </citation>
    <scope>NUCLEOTIDE SEQUENCE [LARGE SCALE GENOMIC DNA]</scope>
    <source>
        <strain evidence="4">AG1-IB / isolate 7/3/14</strain>
    </source>
</reference>
<protein>
    <recommendedName>
        <fullName evidence="1">ATP-dependent DNA helicase</fullName>
        <ecNumber evidence="1">5.6.2.3</ecNumber>
    </recommendedName>
</protein>
<proteinExistence type="inferred from homology"/>
<dbReference type="PANTHER" id="PTHR10492">
    <property type="match status" value="1"/>
</dbReference>
<keyword evidence="1" id="KW-0227">DNA damage</keyword>
<dbReference type="GO" id="GO:0043139">
    <property type="term" value="F:5'-3' DNA helicase activity"/>
    <property type="evidence" value="ECO:0007669"/>
    <property type="project" value="UniProtKB-EC"/>
</dbReference>
<dbReference type="Proteomes" id="UP000012065">
    <property type="component" value="Unassembled WGS sequence"/>
</dbReference>
<keyword evidence="1" id="KW-0547">Nucleotide-binding</keyword>
<dbReference type="GO" id="GO:0006281">
    <property type="term" value="P:DNA repair"/>
    <property type="evidence" value="ECO:0007669"/>
    <property type="project" value="UniProtKB-KW"/>
</dbReference>
<feature type="domain" description="DNA helicase Pif1-like DEAD-box helicase" evidence="2">
    <location>
        <begin position="276"/>
        <end position="471"/>
    </location>
</feature>
<name>M5C9I1_THACB</name>
<dbReference type="GO" id="GO:0006310">
    <property type="term" value="P:DNA recombination"/>
    <property type="evidence" value="ECO:0007669"/>
    <property type="project" value="UniProtKB-KW"/>
</dbReference>
<dbReference type="InterPro" id="IPR010285">
    <property type="entry name" value="DNA_helicase_pif1-like_DEAD"/>
</dbReference>
<dbReference type="Pfam" id="PF05970">
    <property type="entry name" value="PIF1"/>
    <property type="match status" value="1"/>
</dbReference>
<sequence>MITFQADEQLENVACTQGNQDTQLTGFFKLNQHTNPATCAIANQLLYQEVPTCFSWDKKLKTWKLRCIHAGQQERSGIKQDQYVGGALGRMYFVGPNGGDRFFLRLLLTVVRGPTSFQDVRTFDGAVYPTDHAACVSWGLLEDDQEWKTCLREAATFQTGMQLQRLFAIILLNCAPSDPKKLWEDFQHHIGDDLQHFMQRQHWAPADLDEERIYDYGHYLLQQLIEEGGKTIADVHMNSYQQNWEQLQNENCLLQEQYQLRLQQPDGIEGTFHAQLNEEQLAAFDQVYTSVTENQGKTFLYKALCYKLHSEDHIVLCVASSGIAALLLPGGRTSHSRFKIPLEIHEKSTCSISKTSELGRLIQQTTLIIWDEVPMQRRYCAEAFDWTCQDICSKPDEPFGGITVVFGGDYRQILPVVPKGTPSNILHVSLKWSTLWQQFHQLKLTQNMQLQGDPEAENFAHWLLEIGEGTNIPEAANEASIEFPREMLVQS</sequence>
<comment type="caution">
    <text evidence="3">The sequence shown here is derived from an EMBL/GenBank/DDBJ whole genome shotgun (WGS) entry which is preliminary data.</text>
</comment>
<dbReference type="EMBL" id="CAOJ01015386">
    <property type="protein sequence ID" value="CCO35999.1"/>
    <property type="molecule type" value="Genomic_DNA"/>
</dbReference>
<evidence type="ECO:0000259" key="2">
    <source>
        <dbReference type="Pfam" id="PF05970"/>
    </source>
</evidence>
<dbReference type="HOGENOM" id="CLU_001324_1_0_1"/>
<evidence type="ECO:0000256" key="1">
    <source>
        <dbReference type="RuleBase" id="RU363044"/>
    </source>
</evidence>
<keyword evidence="1" id="KW-0233">DNA recombination</keyword>
<dbReference type="Gene3D" id="3.40.50.300">
    <property type="entry name" value="P-loop containing nucleotide triphosphate hydrolases"/>
    <property type="match status" value="1"/>
</dbReference>
<keyword evidence="1" id="KW-0347">Helicase</keyword>
<dbReference type="GO" id="GO:0016887">
    <property type="term" value="F:ATP hydrolysis activity"/>
    <property type="evidence" value="ECO:0007669"/>
    <property type="project" value="RHEA"/>
</dbReference>
<comment type="similarity">
    <text evidence="1">Belongs to the helicase family.</text>
</comment>
<comment type="catalytic activity">
    <reaction evidence="1">
        <text>ATP + H2O = ADP + phosphate + H(+)</text>
        <dbReference type="Rhea" id="RHEA:13065"/>
        <dbReference type="ChEBI" id="CHEBI:15377"/>
        <dbReference type="ChEBI" id="CHEBI:15378"/>
        <dbReference type="ChEBI" id="CHEBI:30616"/>
        <dbReference type="ChEBI" id="CHEBI:43474"/>
        <dbReference type="ChEBI" id="CHEBI:456216"/>
        <dbReference type="EC" id="5.6.2.3"/>
    </reaction>
</comment>
<gene>
    <name evidence="3" type="ORF">BN14_10121</name>
</gene>